<reference evidence="2 3" key="1">
    <citation type="submission" date="2024-04" db="EMBL/GenBank/DDBJ databases">
        <title>Novel species of the genus Ideonella isolated from streams.</title>
        <authorList>
            <person name="Lu H."/>
        </authorList>
    </citation>
    <scope>NUCLEOTIDE SEQUENCE [LARGE SCALE GENOMIC DNA]</scope>
    <source>
        <strain evidence="2 3">BYS139W</strain>
    </source>
</reference>
<evidence type="ECO:0000313" key="2">
    <source>
        <dbReference type="EMBL" id="MEK8024807.1"/>
    </source>
</evidence>
<feature type="transmembrane region" description="Helical" evidence="1">
    <location>
        <begin position="86"/>
        <end position="105"/>
    </location>
</feature>
<feature type="transmembrane region" description="Helical" evidence="1">
    <location>
        <begin position="56"/>
        <end position="74"/>
    </location>
</feature>
<protein>
    <recommendedName>
        <fullName evidence="4">Sulfatase N-terminal domain-containing protein</fullName>
    </recommendedName>
</protein>
<evidence type="ECO:0000313" key="3">
    <source>
        <dbReference type="Proteomes" id="UP001368500"/>
    </source>
</evidence>
<dbReference type="RefSeq" id="WP_341372578.1">
    <property type="nucleotide sequence ID" value="NZ_JBBUTF010000002.1"/>
</dbReference>
<feature type="transmembrane region" description="Helical" evidence="1">
    <location>
        <begin position="24"/>
        <end position="49"/>
    </location>
</feature>
<dbReference type="Proteomes" id="UP001368500">
    <property type="component" value="Unassembled WGS sequence"/>
</dbReference>
<gene>
    <name evidence="2" type="ORF">AACH11_02335</name>
</gene>
<evidence type="ECO:0000256" key="1">
    <source>
        <dbReference type="SAM" id="Phobius"/>
    </source>
</evidence>
<name>A0ABU9B4L0_9BURK</name>
<keyword evidence="3" id="KW-1185">Reference proteome</keyword>
<keyword evidence="1" id="KW-0812">Transmembrane</keyword>
<organism evidence="2 3">
    <name type="scientific">Pseudaquabacterium rugosum</name>
    <dbReference type="NCBI Taxonomy" id="2984194"/>
    <lineage>
        <taxon>Bacteria</taxon>
        <taxon>Pseudomonadati</taxon>
        <taxon>Pseudomonadota</taxon>
        <taxon>Betaproteobacteria</taxon>
        <taxon>Burkholderiales</taxon>
        <taxon>Sphaerotilaceae</taxon>
        <taxon>Pseudaquabacterium</taxon>
    </lineage>
</organism>
<comment type="caution">
    <text evidence="2">The sequence shown here is derived from an EMBL/GenBank/DDBJ whole genome shotgun (WGS) entry which is preliminary data.</text>
</comment>
<proteinExistence type="predicted"/>
<keyword evidence="1" id="KW-0472">Membrane</keyword>
<evidence type="ECO:0008006" key="4">
    <source>
        <dbReference type="Google" id="ProtNLM"/>
    </source>
</evidence>
<sequence>MAALMLLSRADWILSSLYHGDQSVAGIGLAVAALFAVALLVLVPAALLVPSRLSEAALRVLTVAAAVYVFQPAIRALPIFPPELTSIHKIGLAVTTLVLAWLAAAKLSPSQWRRMQKALLVGGLLFVSFPMLAVRALEPIQVRMPAGHPAQGATVVLLLDELNAEAGEQIATAIAQAGGQPRTHRIKSVGDSTITVIPEMFGAPHVPQARVCTPTAVCDRSGMFDFARLRFDPADRVHIVGFHHPYCAANGLMSCERFAPPSRPPVSSLLCSFGRLIPGRHASDCDWFAPDDWQAFRLRVRDAALGSPFWTSGGTLYAHLPFPHPPGHLPEAGLQADYVANLDLAGQIAAQIWRQGRDRFGEKFQLIVTSDHPLRPALWCRHSKYRETGCEIAPTAFEGHVPFIAVGGDAGSDTAPVDNAHIFNPSSRTSP</sequence>
<accession>A0ABU9B4L0</accession>
<dbReference type="EMBL" id="JBBUTF010000002">
    <property type="protein sequence ID" value="MEK8024807.1"/>
    <property type="molecule type" value="Genomic_DNA"/>
</dbReference>
<keyword evidence="1" id="KW-1133">Transmembrane helix</keyword>
<feature type="transmembrane region" description="Helical" evidence="1">
    <location>
        <begin position="117"/>
        <end position="137"/>
    </location>
</feature>